<feature type="region of interest" description="Disordered" evidence="1">
    <location>
        <begin position="73"/>
        <end position="105"/>
    </location>
</feature>
<organism evidence="2 3">
    <name type="scientific">Promicromonospora alba</name>
    <dbReference type="NCBI Taxonomy" id="1616110"/>
    <lineage>
        <taxon>Bacteria</taxon>
        <taxon>Bacillati</taxon>
        <taxon>Actinomycetota</taxon>
        <taxon>Actinomycetes</taxon>
        <taxon>Micrococcales</taxon>
        <taxon>Promicromonosporaceae</taxon>
        <taxon>Promicromonospora</taxon>
    </lineage>
</organism>
<evidence type="ECO:0000313" key="3">
    <source>
        <dbReference type="Proteomes" id="UP001596011"/>
    </source>
</evidence>
<sequence>MNLTRPARSPLAAPRRGLTSVLTAMFLVLVVLGVQAVCGVHLDGAGHGGTSAYGAVDHDAAQAAATAPDQVTGVAAGHHGDGHGEGPNHCAEDRPVTARSDRTVSPSVDLARAPALAMQWLVPELAHHCLQEPAGLAVAAAPSLHALGISRT</sequence>
<dbReference type="EMBL" id="JBHSFI010000008">
    <property type="protein sequence ID" value="MFC4631414.1"/>
    <property type="molecule type" value="Genomic_DNA"/>
</dbReference>
<dbReference type="RefSeq" id="WP_377140631.1">
    <property type="nucleotide sequence ID" value="NZ_JBHSFI010000008.1"/>
</dbReference>
<dbReference type="Proteomes" id="UP001596011">
    <property type="component" value="Unassembled WGS sequence"/>
</dbReference>
<accession>A0ABV9HQ81</accession>
<protein>
    <recommendedName>
        <fullName evidence="4">Secreted protein</fullName>
    </recommendedName>
</protein>
<feature type="compositionally biased region" description="Basic and acidic residues" evidence="1">
    <location>
        <begin position="78"/>
        <end position="102"/>
    </location>
</feature>
<name>A0ABV9HQ81_9MICO</name>
<evidence type="ECO:0000313" key="2">
    <source>
        <dbReference type="EMBL" id="MFC4631414.1"/>
    </source>
</evidence>
<proteinExistence type="predicted"/>
<evidence type="ECO:0008006" key="4">
    <source>
        <dbReference type="Google" id="ProtNLM"/>
    </source>
</evidence>
<comment type="caution">
    <text evidence="2">The sequence shown here is derived from an EMBL/GenBank/DDBJ whole genome shotgun (WGS) entry which is preliminary data.</text>
</comment>
<keyword evidence="3" id="KW-1185">Reference proteome</keyword>
<evidence type="ECO:0000256" key="1">
    <source>
        <dbReference type="SAM" id="MobiDB-lite"/>
    </source>
</evidence>
<gene>
    <name evidence="2" type="ORF">ACFO6V_24435</name>
</gene>
<reference evidence="3" key="1">
    <citation type="journal article" date="2019" name="Int. J. Syst. Evol. Microbiol.">
        <title>The Global Catalogue of Microorganisms (GCM) 10K type strain sequencing project: providing services to taxonomists for standard genome sequencing and annotation.</title>
        <authorList>
            <consortium name="The Broad Institute Genomics Platform"/>
            <consortium name="The Broad Institute Genome Sequencing Center for Infectious Disease"/>
            <person name="Wu L."/>
            <person name="Ma J."/>
        </authorList>
    </citation>
    <scope>NUCLEOTIDE SEQUENCE [LARGE SCALE GENOMIC DNA]</scope>
    <source>
        <strain evidence="3">CCUG 42722</strain>
    </source>
</reference>